<dbReference type="Gene3D" id="3.40.720.10">
    <property type="entry name" value="Alkaline Phosphatase, subunit A"/>
    <property type="match status" value="1"/>
</dbReference>
<dbReference type="EMBL" id="CP017599">
    <property type="protein sequence ID" value="AOW99988.1"/>
    <property type="molecule type" value="Genomic_DNA"/>
</dbReference>
<accession>A0A1D8TQR5</accession>
<protein>
    <recommendedName>
        <fullName evidence="3">Sulfatase N-terminal domain-containing protein</fullName>
    </recommendedName>
</protein>
<evidence type="ECO:0000313" key="2">
    <source>
        <dbReference type="Proteomes" id="UP000177870"/>
    </source>
</evidence>
<dbReference type="AlphaFoldDB" id="A0A1D8TQR5"/>
<dbReference type="KEGG" id="mpro:BJP34_11455"/>
<evidence type="ECO:0008006" key="3">
    <source>
        <dbReference type="Google" id="ProtNLM"/>
    </source>
</evidence>
<dbReference type="InterPro" id="IPR002591">
    <property type="entry name" value="Phosphodiest/P_Trfase"/>
</dbReference>
<organism evidence="1 2">
    <name type="scientific">Moorena producens PAL-8-15-08-1</name>
    <dbReference type="NCBI Taxonomy" id="1458985"/>
    <lineage>
        <taxon>Bacteria</taxon>
        <taxon>Bacillati</taxon>
        <taxon>Cyanobacteriota</taxon>
        <taxon>Cyanophyceae</taxon>
        <taxon>Coleofasciculales</taxon>
        <taxon>Coleofasciculaceae</taxon>
        <taxon>Moorena</taxon>
    </lineage>
</organism>
<evidence type="ECO:0000313" key="1">
    <source>
        <dbReference type="EMBL" id="AOW99988.1"/>
    </source>
</evidence>
<dbReference type="Pfam" id="PF01663">
    <property type="entry name" value="Phosphodiest"/>
    <property type="match status" value="1"/>
</dbReference>
<proteinExistence type="predicted"/>
<sequence>MVNWGLINAYFEEDINSIVDFELTAPEPTDDQLAQDNIIAQTVADLILKEGPAYTFVHLDNVDVVAHNFGFYTEYLEAITMADGHVGTILDAVEEREAAYPDEDWLVIVTTDHGREPSEGFDHGGQTDSERTTFIASNKELDDSSVAPVTDVVPTVLDHLDIEGGEFDGTSLLESQPEGACHLCRTFVLKL</sequence>
<name>A0A1D8TQR5_9CYAN</name>
<dbReference type="Proteomes" id="UP000177870">
    <property type="component" value="Chromosome"/>
</dbReference>
<gene>
    <name evidence="1" type="ORF">BJP34_11455</name>
</gene>
<dbReference type="STRING" id="1458985.BJP34_11455"/>
<reference evidence="2" key="1">
    <citation type="submission" date="2016-10" db="EMBL/GenBank/DDBJ databases">
        <title>Comparative genomics uncovers the prolific and rare metabolic potential of the cyanobacterial genus Moorea.</title>
        <authorList>
            <person name="Leao T."/>
            <person name="Castelao G."/>
            <person name="Korobeynikov A."/>
            <person name="Monroe E.A."/>
            <person name="Podell S."/>
            <person name="Glukhov E."/>
            <person name="Allen E."/>
            <person name="Gerwick W.H."/>
            <person name="Gerwick L."/>
        </authorList>
    </citation>
    <scope>NUCLEOTIDE SEQUENCE [LARGE SCALE GENOMIC DNA]</scope>
    <source>
        <strain evidence="2">PAL-8-15-08-1</strain>
    </source>
</reference>
<dbReference type="SUPFAM" id="SSF53649">
    <property type="entry name" value="Alkaline phosphatase-like"/>
    <property type="match status" value="1"/>
</dbReference>
<dbReference type="InterPro" id="IPR017850">
    <property type="entry name" value="Alkaline_phosphatase_core_sf"/>
</dbReference>